<evidence type="ECO:0000256" key="1">
    <source>
        <dbReference type="SAM" id="Phobius"/>
    </source>
</evidence>
<comment type="caution">
    <text evidence="2">The sequence shown here is derived from an EMBL/GenBank/DDBJ whole genome shotgun (WGS) entry which is preliminary data.</text>
</comment>
<reference evidence="2 3" key="1">
    <citation type="submission" date="2015-01" db="EMBL/GenBank/DDBJ databases">
        <title>Genome sequencing of Jeotgalibacillus soli.</title>
        <authorList>
            <person name="Goh K.M."/>
            <person name="Chan K.-G."/>
            <person name="Yaakop A.S."/>
            <person name="Ee R."/>
            <person name="Gan H.M."/>
            <person name="Chan C.S."/>
        </authorList>
    </citation>
    <scope>NUCLEOTIDE SEQUENCE [LARGE SCALE GENOMIC DNA]</scope>
    <source>
        <strain evidence="2 3">P9</strain>
    </source>
</reference>
<keyword evidence="1" id="KW-0472">Membrane</keyword>
<sequence length="175" mass="20443">MKAFFGLLKKDWQLAFGPLKYWMAGMFILLTAVVGFDLYFQIRVFEILIYASVIFHLVAIPAWGIQLVEMKKKGDLWLRSAQLDWKLLLAKFDASLVGFCSLVLVHFFAVLGALMSNDFIPGIGSLRGYFIFVLFTMIIYSLSFLAIQFCFLAWTIYRWMGQHHWLKMFRWVTII</sequence>
<keyword evidence="3" id="KW-1185">Reference proteome</keyword>
<gene>
    <name evidence="2" type="ORF">KP78_34770</name>
</gene>
<proteinExistence type="predicted"/>
<dbReference type="RefSeq" id="WP_041090392.1">
    <property type="nucleotide sequence ID" value="NZ_JXRP01000019.1"/>
</dbReference>
<evidence type="ECO:0000313" key="2">
    <source>
        <dbReference type="EMBL" id="KIL44513.1"/>
    </source>
</evidence>
<organism evidence="2 3">
    <name type="scientific">Jeotgalibacillus soli</name>
    <dbReference type="NCBI Taxonomy" id="889306"/>
    <lineage>
        <taxon>Bacteria</taxon>
        <taxon>Bacillati</taxon>
        <taxon>Bacillota</taxon>
        <taxon>Bacilli</taxon>
        <taxon>Bacillales</taxon>
        <taxon>Caryophanaceae</taxon>
        <taxon>Jeotgalibacillus</taxon>
    </lineage>
</organism>
<dbReference type="OrthoDB" id="2962380at2"/>
<dbReference type="STRING" id="889306.KP78_34770"/>
<protein>
    <submittedName>
        <fullName evidence="2">Uncharacterized protein</fullName>
    </submittedName>
</protein>
<name>A0A0C2VKM5_9BACL</name>
<feature type="transmembrane region" description="Helical" evidence="1">
    <location>
        <begin position="88"/>
        <end position="109"/>
    </location>
</feature>
<keyword evidence="1" id="KW-0812">Transmembrane</keyword>
<dbReference type="PATRIC" id="fig|889306.3.peg.3494"/>
<dbReference type="AlphaFoldDB" id="A0A0C2VKM5"/>
<feature type="transmembrane region" description="Helical" evidence="1">
    <location>
        <begin position="129"/>
        <end position="157"/>
    </location>
</feature>
<keyword evidence="1" id="KW-1133">Transmembrane helix</keyword>
<accession>A0A0C2VKM5</accession>
<feature type="transmembrane region" description="Helical" evidence="1">
    <location>
        <begin position="21"/>
        <end position="41"/>
    </location>
</feature>
<feature type="transmembrane region" description="Helical" evidence="1">
    <location>
        <begin position="47"/>
        <end position="68"/>
    </location>
</feature>
<dbReference type="EMBL" id="JXRP01000019">
    <property type="protein sequence ID" value="KIL44513.1"/>
    <property type="molecule type" value="Genomic_DNA"/>
</dbReference>
<dbReference type="Proteomes" id="UP000031938">
    <property type="component" value="Unassembled WGS sequence"/>
</dbReference>
<evidence type="ECO:0000313" key="3">
    <source>
        <dbReference type="Proteomes" id="UP000031938"/>
    </source>
</evidence>